<dbReference type="GO" id="GO:0004519">
    <property type="term" value="F:endonuclease activity"/>
    <property type="evidence" value="ECO:0007669"/>
    <property type="project" value="UniProtKB-KW"/>
</dbReference>
<dbReference type="PANTHER" id="PTHR45629:SF7">
    <property type="entry name" value="DNA EXCISION REPAIR PROTEIN ERCC-6-RELATED"/>
    <property type="match status" value="1"/>
</dbReference>
<dbReference type="Gene3D" id="3.40.50.300">
    <property type="entry name" value="P-loop containing nucleotide triphosphate hydrolases"/>
    <property type="match status" value="1"/>
</dbReference>
<feature type="domain" description="Helicase ATP-binding" evidence="2">
    <location>
        <begin position="30"/>
        <end position="336"/>
    </location>
</feature>
<dbReference type="Proteomes" id="UP000325743">
    <property type="component" value="Chromosome 2"/>
</dbReference>
<accession>A0A5P3VRR2</accession>
<dbReference type="Gene3D" id="3.40.50.10810">
    <property type="entry name" value="Tandem AAA-ATPase domain"/>
    <property type="match status" value="2"/>
</dbReference>
<dbReference type="InterPro" id="IPR027417">
    <property type="entry name" value="P-loop_NTPase"/>
</dbReference>
<evidence type="ECO:0000313" key="4">
    <source>
        <dbReference type="EMBL" id="QEZ47981.1"/>
    </source>
</evidence>
<keyword evidence="4" id="KW-0540">Nuclease</keyword>
<dbReference type="EMBL" id="CP032519">
    <property type="protein sequence ID" value="QEZ47981.1"/>
    <property type="molecule type" value="Genomic_DNA"/>
</dbReference>
<dbReference type="PANTHER" id="PTHR45629">
    <property type="entry name" value="SNF2/RAD54 FAMILY MEMBER"/>
    <property type="match status" value="1"/>
</dbReference>
<dbReference type="SMART" id="SM00487">
    <property type="entry name" value="DEXDc"/>
    <property type="match status" value="1"/>
</dbReference>
<dbReference type="SMART" id="SM00490">
    <property type="entry name" value="HELICc"/>
    <property type="match status" value="1"/>
</dbReference>
<keyword evidence="4" id="KW-0255">Endonuclease</keyword>
<dbReference type="InterPro" id="IPR001650">
    <property type="entry name" value="Helicase_C-like"/>
</dbReference>
<evidence type="ECO:0000259" key="2">
    <source>
        <dbReference type="SMART" id="SM00487"/>
    </source>
</evidence>
<evidence type="ECO:0000256" key="1">
    <source>
        <dbReference type="SAM" id="Coils"/>
    </source>
</evidence>
<feature type="coiled-coil region" evidence="1">
    <location>
        <begin position="587"/>
        <end position="618"/>
    </location>
</feature>
<keyword evidence="1" id="KW-0175">Coiled coil</keyword>
<dbReference type="Pfam" id="PF00271">
    <property type="entry name" value="Helicase_C"/>
    <property type="match status" value="1"/>
</dbReference>
<dbReference type="AlphaFoldDB" id="A0A5P3VRR2"/>
<dbReference type="InterPro" id="IPR014001">
    <property type="entry name" value="Helicase_ATP-bd"/>
</dbReference>
<name>A0A5P3VRR2_9BURK</name>
<dbReference type="SUPFAM" id="SSF52540">
    <property type="entry name" value="P-loop containing nucleoside triphosphate hydrolases"/>
    <property type="match status" value="2"/>
</dbReference>
<keyword evidence="4" id="KW-0378">Hydrolase</keyword>
<feature type="domain" description="Helicase C-terminal" evidence="3">
    <location>
        <begin position="712"/>
        <end position="802"/>
    </location>
</feature>
<dbReference type="RefSeq" id="WP_151072613.1">
    <property type="nucleotide sequence ID" value="NZ_CP032519.1"/>
</dbReference>
<proteinExistence type="predicted"/>
<dbReference type="InterPro" id="IPR050496">
    <property type="entry name" value="SNF2_RAD54_helicase_repair"/>
</dbReference>
<sequence length="894" mass="99102">MKQIFHGWEQVAARLDALARDEARKAEGGDAAAWLNEGQRASVRRIAKRIARNGVIVADEVGMGKTRVAAALARAVTDSGGRVAVLVPPGLGYQWRAELLDAGVTAPPLLRSLRQYLAAWEADDPSQAQPWFDQHAVVLSHAFANWKLGAKSEPWRWALLPQLYAKWRKHGDWGGSDRLPRGYRDNEKLIDWQPEQAALSIVQAAKGAAGALARQLIDELAEQTPWPGALDAEAYRRDEHLRPWLERAVGLGLGIFDLIIVDEAHKSRKRESILSGLLDRVVLPGASTRRLSLTATPVELDVQQWKGILVRTGVATDNLADAIEGYANAVTRVRQTPSNDDVRRTYRDAAVQFESALSPYLLRRDKREDEHVQAFARYAETEPHAYRRESEVTIDTASLKPAWKQAVCAAEALSIVAGQPGQQGEKRLRLTIGNGHGIAALIRDESCDESCDYVPTLPEDEGRDAGEAEAEDAVAQAKSDKAVLRAGWWRQVLAGAVRSAGAGLYEHPAIQAAVAAIEEVTAKGEKVLVFGRFTAPMQQLVNLLNARAMLRSLDQGTLWPQAKIQDDEWPAIQAAHVQLQQPGELRREDLDAALAKQYQELEQQRRRYRDRLLAHIDAGLTACPDNVRARRLFEAFRQSAAADGQVPGRQRQSLGSVAKAMRELLGAEAETLGPKEFAAAFIELVSASAERDEGDADGDGVLDEEEATKLWQELERRLDEEYSRPEGGFARLMYGETKLETRRFLQLAFNRENSYPKVLVAQSMVGREGLNLHKACRTVVLLHPEWNPGVVEQQIGRVDRVGSLWERCLDEAIQQALPAADLPRIEIRPVVFKGTYDEKNWQVLRERWDDLRAQLHGVVISPLLANASAVPRSIVDEINGAAPSFSPLPRTSRN</sequence>
<evidence type="ECO:0000313" key="5">
    <source>
        <dbReference type="Proteomes" id="UP000325743"/>
    </source>
</evidence>
<reference evidence="4 5" key="1">
    <citation type="submission" date="2018-09" db="EMBL/GenBank/DDBJ databases">
        <title>Complete genome sequence of Cupriavidus oxalaticus T2, a bacterium capable of phenol tolerance and degradation.</title>
        <authorList>
            <person name="Yan J."/>
        </authorList>
    </citation>
    <scope>NUCLEOTIDE SEQUENCE [LARGE SCALE GENOMIC DNA]</scope>
    <source>
        <strain evidence="4 5">T2</strain>
    </source>
</reference>
<protein>
    <submittedName>
        <fullName evidence="4">Type III restriction endonuclease subunit R</fullName>
    </submittedName>
</protein>
<dbReference type="InterPro" id="IPR038718">
    <property type="entry name" value="SNF2-like_sf"/>
</dbReference>
<organism evidence="4 5">
    <name type="scientific">Cupriavidus oxalaticus</name>
    <dbReference type="NCBI Taxonomy" id="96344"/>
    <lineage>
        <taxon>Bacteria</taxon>
        <taxon>Pseudomonadati</taxon>
        <taxon>Pseudomonadota</taxon>
        <taxon>Betaproteobacteria</taxon>
        <taxon>Burkholderiales</taxon>
        <taxon>Burkholderiaceae</taxon>
        <taxon>Cupriavidus</taxon>
    </lineage>
</organism>
<evidence type="ECO:0000259" key="3">
    <source>
        <dbReference type="SMART" id="SM00490"/>
    </source>
</evidence>
<gene>
    <name evidence="4" type="ORF">D2917_28310</name>
</gene>